<keyword evidence="2" id="KW-1185">Reference proteome</keyword>
<gene>
    <name evidence="1" type="ORF">WG616_00855</name>
</gene>
<name>A0ABZ2RP86_9BACT</name>
<evidence type="ECO:0000313" key="1">
    <source>
        <dbReference type="EMBL" id="WXL28568.1"/>
    </source>
</evidence>
<dbReference type="Proteomes" id="UP001460679">
    <property type="component" value="Chromosome"/>
</dbReference>
<evidence type="ECO:0000313" key="2">
    <source>
        <dbReference type="Proteomes" id="UP001460679"/>
    </source>
</evidence>
<dbReference type="EMBL" id="CP148066">
    <property type="protein sequence ID" value="WXL28568.1"/>
    <property type="molecule type" value="Genomic_DNA"/>
</dbReference>
<accession>A0ABZ2RP86</accession>
<dbReference type="RefSeq" id="WP_205498855.1">
    <property type="nucleotide sequence ID" value="NZ_CP148066.1"/>
</dbReference>
<proteinExistence type="predicted"/>
<reference evidence="1" key="1">
    <citation type="submission" date="2024-03" db="EMBL/GenBank/DDBJ databases">
        <title>Complete genome sequence of Mycoplasma gypis type strain B1/T1.</title>
        <authorList>
            <person name="Spergser J."/>
        </authorList>
    </citation>
    <scope>NUCLEOTIDE SEQUENCE [LARGE SCALE GENOMIC DNA]</scope>
    <source>
        <strain evidence="1">B1/T1</strain>
    </source>
</reference>
<sequence>MFEIKSKKDELYNSLLNIHKIEKEFIDELFEKAFEDKNIRNETPIMKYQSLVHWLDIWNTSPRKLASEISEHENIFRFDITDAKKQIFLVDKWDKALNNELLTFGINTKYSDLITEYWKIRTRIKVPTTFLRYKNSKFQIIDEELLGFMYLTKKYLIFYQKYKAQKQE</sequence>
<protein>
    <submittedName>
        <fullName evidence="1">Uncharacterized protein</fullName>
    </submittedName>
</protein>
<organism evidence="1 2">
    <name type="scientific">[Mycoplasma] gypis</name>
    <dbReference type="NCBI Taxonomy" id="92404"/>
    <lineage>
        <taxon>Bacteria</taxon>
        <taxon>Bacillati</taxon>
        <taxon>Mycoplasmatota</taxon>
        <taxon>Mycoplasmoidales</taxon>
        <taxon>Metamycoplasmataceae</taxon>
        <taxon>Metamycoplasma</taxon>
    </lineage>
</organism>